<feature type="transmembrane region" description="Helical" evidence="2">
    <location>
        <begin position="492"/>
        <end position="516"/>
    </location>
</feature>
<dbReference type="RefSeq" id="XP_001325757.1">
    <property type="nucleotide sequence ID" value="XM_001325722.1"/>
</dbReference>
<gene>
    <name evidence="3" type="ORF">TVAG_343630</name>
</gene>
<feature type="transmembrane region" description="Helical" evidence="2">
    <location>
        <begin position="345"/>
        <end position="365"/>
    </location>
</feature>
<organism evidence="3 4">
    <name type="scientific">Trichomonas vaginalis (strain ATCC PRA-98 / G3)</name>
    <dbReference type="NCBI Taxonomy" id="412133"/>
    <lineage>
        <taxon>Eukaryota</taxon>
        <taxon>Metamonada</taxon>
        <taxon>Parabasalia</taxon>
        <taxon>Trichomonadida</taxon>
        <taxon>Trichomonadidae</taxon>
        <taxon>Trichomonas</taxon>
    </lineage>
</organism>
<keyword evidence="2" id="KW-0472">Membrane</keyword>
<feature type="transmembrane region" description="Helical" evidence="2">
    <location>
        <begin position="62"/>
        <end position="83"/>
    </location>
</feature>
<feature type="transmembrane region" description="Helical" evidence="2">
    <location>
        <begin position="171"/>
        <end position="193"/>
    </location>
</feature>
<dbReference type="VEuPathDB" id="TrichDB:TVAGG3_0319580"/>
<dbReference type="EMBL" id="DS113284">
    <property type="protein sequence ID" value="EAY13534.1"/>
    <property type="molecule type" value="Genomic_DNA"/>
</dbReference>
<keyword evidence="4" id="KW-1185">Reference proteome</keyword>
<keyword evidence="2" id="KW-1133">Transmembrane helix</keyword>
<protein>
    <recommendedName>
        <fullName evidence="5">TRP C-terminal domain-containing protein</fullName>
    </recommendedName>
</protein>
<reference evidence="3" key="2">
    <citation type="journal article" date="2007" name="Science">
        <title>Draft genome sequence of the sexually transmitted pathogen Trichomonas vaginalis.</title>
        <authorList>
            <person name="Carlton J.M."/>
            <person name="Hirt R.P."/>
            <person name="Silva J.C."/>
            <person name="Delcher A.L."/>
            <person name="Schatz M."/>
            <person name="Zhao Q."/>
            <person name="Wortman J.R."/>
            <person name="Bidwell S.L."/>
            <person name="Alsmark U.C.M."/>
            <person name="Besteiro S."/>
            <person name="Sicheritz-Ponten T."/>
            <person name="Noel C.J."/>
            <person name="Dacks J.B."/>
            <person name="Foster P.G."/>
            <person name="Simillion C."/>
            <person name="Van de Peer Y."/>
            <person name="Miranda-Saavedra D."/>
            <person name="Barton G.J."/>
            <person name="Westrop G.D."/>
            <person name="Mueller S."/>
            <person name="Dessi D."/>
            <person name="Fiori P.L."/>
            <person name="Ren Q."/>
            <person name="Paulsen I."/>
            <person name="Zhang H."/>
            <person name="Bastida-Corcuera F.D."/>
            <person name="Simoes-Barbosa A."/>
            <person name="Brown M.T."/>
            <person name="Hayes R.D."/>
            <person name="Mukherjee M."/>
            <person name="Okumura C.Y."/>
            <person name="Schneider R."/>
            <person name="Smith A.J."/>
            <person name="Vanacova S."/>
            <person name="Villalvazo M."/>
            <person name="Haas B.J."/>
            <person name="Pertea M."/>
            <person name="Feldblyum T.V."/>
            <person name="Utterback T.R."/>
            <person name="Shu C.L."/>
            <person name="Osoegawa K."/>
            <person name="de Jong P.J."/>
            <person name="Hrdy I."/>
            <person name="Horvathova L."/>
            <person name="Zubacova Z."/>
            <person name="Dolezal P."/>
            <person name="Malik S.B."/>
            <person name="Logsdon J.M. Jr."/>
            <person name="Henze K."/>
            <person name="Gupta A."/>
            <person name="Wang C.C."/>
            <person name="Dunne R.L."/>
            <person name="Upcroft J.A."/>
            <person name="Upcroft P."/>
            <person name="White O."/>
            <person name="Salzberg S.L."/>
            <person name="Tang P."/>
            <person name="Chiu C.-H."/>
            <person name="Lee Y.-S."/>
            <person name="Embley T.M."/>
            <person name="Coombs G.H."/>
            <person name="Mottram J.C."/>
            <person name="Tachezy J."/>
            <person name="Fraser-Liggett C.M."/>
            <person name="Johnson P.J."/>
        </authorList>
    </citation>
    <scope>NUCLEOTIDE SEQUENCE [LARGE SCALE GENOMIC DNA]</scope>
    <source>
        <strain evidence="3">G3</strain>
    </source>
</reference>
<feature type="transmembrane region" description="Helical" evidence="2">
    <location>
        <begin position="34"/>
        <end position="55"/>
    </location>
</feature>
<dbReference type="PANTHER" id="PTHR34993">
    <property type="entry name" value="TRANSMEMBRANE PROTEIN"/>
    <property type="match status" value="1"/>
</dbReference>
<feature type="transmembrane region" description="Helical" evidence="2">
    <location>
        <begin position="9"/>
        <end position="28"/>
    </location>
</feature>
<dbReference type="VEuPathDB" id="TrichDB:TVAG_343630"/>
<proteinExistence type="predicted"/>
<evidence type="ECO:0000256" key="1">
    <source>
        <dbReference type="SAM" id="MobiDB-lite"/>
    </source>
</evidence>
<feature type="transmembrane region" description="Helical" evidence="2">
    <location>
        <begin position="410"/>
        <end position="430"/>
    </location>
</feature>
<feature type="transmembrane region" description="Helical" evidence="2">
    <location>
        <begin position="239"/>
        <end position="259"/>
    </location>
</feature>
<name>A2E1G7_TRIV3</name>
<evidence type="ECO:0008006" key="5">
    <source>
        <dbReference type="Google" id="ProtNLM"/>
    </source>
</evidence>
<feature type="transmembrane region" description="Helical" evidence="2">
    <location>
        <begin position="467"/>
        <end position="486"/>
    </location>
</feature>
<dbReference type="AlphaFoldDB" id="A2E1G7"/>
<reference evidence="3" key="1">
    <citation type="submission" date="2006-10" db="EMBL/GenBank/DDBJ databases">
        <authorList>
            <person name="Amadeo P."/>
            <person name="Zhao Q."/>
            <person name="Wortman J."/>
            <person name="Fraser-Liggett C."/>
            <person name="Carlton J."/>
        </authorList>
    </citation>
    <scope>NUCLEOTIDE SEQUENCE</scope>
    <source>
        <strain evidence="3">G3</strain>
    </source>
</reference>
<feature type="transmembrane region" description="Helical" evidence="2">
    <location>
        <begin position="205"/>
        <end position="227"/>
    </location>
</feature>
<feature type="transmembrane region" description="Helical" evidence="2">
    <location>
        <begin position="89"/>
        <end position="110"/>
    </location>
</feature>
<dbReference type="KEGG" id="tva:4771513"/>
<evidence type="ECO:0000256" key="2">
    <source>
        <dbReference type="SAM" id="Phobius"/>
    </source>
</evidence>
<feature type="region of interest" description="Disordered" evidence="1">
    <location>
        <begin position="566"/>
        <end position="594"/>
    </location>
</feature>
<keyword evidence="2" id="KW-0812">Transmembrane</keyword>
<dbReference type="InParanoid" id="A2E1G7"/>
<evidence type="ECO:0000313" key="4">
    <source>
        <dbReference type="Proteomes" id="UP000001542"/>
    </source>
</evidence>
<feature type="transmembrane region" description="Helical" evidence="2">
    <location>
        <begin position="436"/>
        <end position="455"/>
    </location>
</feature>
<evidence type="ECO:0000313" key="3">
    <source>
        <dbReference type="EMBL" id="EAY13534.1"/>
    </source>
</evidence>
<accession>A2E1G7</accession>
<dbReference type="Proteomes" id="UP000001542">
    <property type="component" value="Unassembled WGS sequence"/>
</dbReference>
<sequence>MMPENVSKIVTWVVNLLTIIIKLLPSIPNFDTRGILVIISFGVPLAIDLATVWFVKPFLFAILHIVDVIALVLLSYSIAVFVFGSATTLYILLFTFSLLYIIIRFTIYLFTRKPKKMTIQEIVQDIKNYFLAGILPDVKNNKSFFEIDSELREFSGYIEISAIVPKIWEPIAYVVSSIVILIVSLILGVVIKIPGFKVPVIVRSILPFIGYVFAIITFIIGILKFFLCGNRFLLSVKKFARRWAVYLMMFLLSMLYIPIITSSSDSVGVTKSSCPVGTFPNKTKNLDDPFDMFVSHTFECLPCNLTAHVNSSYCSATCNGINFTSILKEKDLHFVNDVLYPCLPAMIYCLVIFVLGIPFLWWYIIYKNTKLMKLIPAYGYSTEDKWNTLTSRMKSTGIYLFDEFRYNMEFWSIYDFFAKAIIVIIAYLAKHFEPKVVFGFPIYFLVFFVVLLIVTPYIFKLNNIYDISLYFFNFLFTIIPLMYHFGVKIPIWLFYVICALALAIPFIIIAILVVVFRHKKSHINNFDPTIVKKLSKREVADRNARIQSGAAVSMDKFFMPVSVKNNMKNEDNKPRGMQGNNNDKQKNAEEEEEKVEYYLDNKKDDMDEFSDEEFKGADFYMGDNEGMALDNRRMSVDLSEKLSSPEDAKEGKVSASGQLEIEENDRIKLENLKEMLNIDAFVYQNLPEDFDTITASILSTIEEIDAANADLDNFVPLKKENIFSVNKHMLARRIQAMYQVMDIILDGNTMEYLFKILNLAVLVGSLIFGWYSGSIIQYYNRTYENCN</sequence>
<feature type="transmembrane region" description="Helical" evidence="2">
    <location>
        <begin position="752"/>
        <end position="771"/>
    </location>
</feature>
<dbReference type="PANTHER" id="PTHR34993:SF1">
    <property type="entry name" value="TRANSMEMBRANE PROTEIN"/>
    <property type="match status" value="1"/>
</dbReference>